<feature type="compositionally biased region" description="Basic and acidic residues" evidence="1">
    <location>
        <begin position="70"/>
        <end position="86"/>
    </location>
</feature>
<sequence length="184" mass="20379">MKKEPHLAKRNRGIRNEDNKLPLQEAVEHVVDRRDTRVYDPDPYKGAQRGAEKSEGKDKGKKRTAQGPEEGAKTEKLPENRKETKAKQGPGVGAKPSGERAEVDAGALEESQGGAEKSKRGTKRGKEAEEPGGESGEASRTVKWRGRKQRRRRRRGRSCPRGIRKPERSAGEGHNRAEGEKTVA</sequence>
<feature type="compositionally biased region" description="Basic residues" evidence="1">
    <location>
        <begin position="142"/>
        <end position="158"/>
    </location>
</feature>
<feature type="compositionally biased region" description="Basic and acidic residues" evidence="1">
    <location>
        <begin position="14"/>
        <end position="43"/>
    </location>
</feature>
<feature type="compositionally biased region" description="Basic and acidic residues" evidence="1">
    <location>
        <begin position="164"/>
        <end position="184"/>
    </location>
</feature>
<dbReference type="AlphaFoldDB" id="A0A1Y1IJ51"/>
<dbReference type="Proteomes" id="UP000054558">
    <property type="component" value="Unassembled WGS sequence"/>
</dbReference>
<accession>A0A1Y1IJ51</accession>
<keyword evidence="3" id="KW-1185">Reference proteome</keyword>
<gene>
    <name evidence="2" type="ORF">KFL_004920095</name>
</gene>
<name>A0A1Y1IJ51_KLENI</name>
<feature type="region of interest" description="Disordered" evidence="1">
    <location>
        <begin position="1"/>
        <end position="184"/>
    </location>
</feature>
<reference evidence="2 3" key="1">
    <citation type="journal article" date="2014" name="Nat. Commun.">
        <title>Klebsormidium flaccidum genome reveals primary factors for plant terrestrial adaptation.</title>
        <authorList>
            <person name="Hori K."/>
            <person name="Maruyama F."/>
            <person name="Fujisawa T."/>
            <person name="Togashi T."/>
            <person name="Yamamoto N."/>
            <person name="Seo M."/>
            <person name="Sato S."/>
            <person name="Yamada T."/>
            <person name="Mori H."/>
            <person name="Tajima N."/>
            <person name="Moriyama T."/>
            <person name="Ikeuchi M."/>
            <person name="Watanabe M."/>
            <person name="Wada H."/>
            <person name="Kobayashi K."/>
            <person name="Saito M."/>
            <person name="Masuda T."/>
            <person name="Sasaki-Sekimoto Y."/>
            <person name="Mashiguchi K."/>
            <person name="Awai K."/>
            <person name="Shimojima M."/>
            <person name="Masuda S."/>
            <person name="Iwai M."/>
            <person name="Nobusawa T."/>
            <person name="Narise T."/>
            <person name="Kondo S."/>
            <person name="Saito H."/>
            <person name="Sato R."/>
            <person name="Murakawa M."/>
            <person name="Ihara Y."/>
            <person name="Oshima-Yamada Y."/>
            <person name="Ohtaka K."/>
            <person name="Satoh M."/>
            <person name="Sonobe K."/>
            <person name="Ishii M."/>
            <person name="Ohtani R."/>
            <person name="Kanamori-Sato M."/>
            <person name="Honoki R."/>
            <person name="Miyazaki D."/>
            <person name="Mochizuki H."/>
            <person name="Umetsu J."/>
            <person name="Higashi K."/>
            <person name="Shibata D."/>
            <person name="Kamiya Y."/>
            <person name="Sato N."/>
            <person name="Nakamura Y."/>
            <person name="Tabata S."/>
            <person name="Ida S."/>
            <person name="Kurokawa K."/>
            <person name="Ohta H."/>
        </authorList>
    </citation>
    <scope>NUCLEOTIDE SEQUENCE [LARGE SCALE GENOMIC DNA]</scope>
    <source>
        <strain evidence="2 3">NIES-2285</strain>
    </source>
</reference>
<proteinExistence type="predicted"/>
<evidence type="ECO:0000313" key="3">
    <source>
        <dbReference type="Proteomes" id="UP000054558"/>
    </source>
</evidence>
<feature type="compositionally biased region" description="Basic and acidic residues" evidence="1">
    <location>
        <begin position="116"/>
        <end position="129"/>
    </location>
</feature>
<dbReference type="EMBL" id="DF237441">
    <property type="protein sequence ID" value="GAQ89161.1"/>
    <property type="molecule type" value="Genomic_DNA"/>
</dbReference>
<evidence type="ECO:0000256" key="1">
    <source>
        <dbReference type="SAM" id="MobiDB-lite"/>
    </source>
</evidence>
<organism evidence="2 3">
    <name type="scientific">Klebsormidium nitens</name>
    <name type="common">Green alga</name>
    <name type="synonym">Ulothrix nitens</name>
    <dbReference type="NCBI Taxonomy" id="105231"/>
    <lineage>
        <taxon>Eukaryota</taxon>
        <taxon>Viridiplantae</taxon>
        <taxon>Streptophyta</taxon>
        <taxon>Klebsormidiophyceae</taxon>
        <taxon>Klebsormidiales</taxon>
        <taxon>Klebsormidiaceae</taxon>
        <taxon>Klebsormidium</taxon>
    </lineage>
</organism>
<evidence type="ECO:0000313" key="2">
    <source>
        <dbReference type="EMBL" id="GAQ89161.1"/>
    </source>
</evidence>
<protein>
    <submittedName>
        <fullName evidence="2">Uncharacterized protein</fullName>
    </submittedName>
</protein>